<dbReference type="GO" id="GO:0005930">
    <property type="term" value="C:axoneme"/>
    <property type="evidence" value="ECO:0007669"/>
    <property type="project" value="UniProtKB-SubCell"/>
</dbReference>
<keyword evidence="3" id="KW-0206">Cytoskeleton</keyword>
<evidence type="ECO:0000313" key="7">
    <source>
        <dbReference type="EMBL" id="KNC22588.1"/>
    </source>
</evidence>
<dbReference type="Pfam" id="PF10629">
    <property type="entry name" value="CMI2B-like"/>
    <property type="match status" value="2"/>
</dbReference>
<keyword evidence="4" id="KW-0966">Cell projection</keyword>
<evidence type="ECO:0000256" key="5">
    <source>
        <dbReference type="ARBA" id="ARBA00035661"/>
    </source>
</evidence>
<dbReference type="GO" id="GO:0015630">
    <property type="term" value="C:microtubule cytoskeleton"/>
    <property type="evidence" value="ECO:0007669"/>
    <property type="project" value="UniProtKB-ARBA"/>
</dbReference>
<feature type="domain" description="Ciliary microtubule inner protein 2A-C-like" evidence="6">
    <location>
        <begin position="8"/>
        <end position="40"/>
    </location>
</feature>
<sequence length="307" mass="35024">MDLVITPEPHLIPGYTGHCPQFRFREGKTYGKLSHKLLIDPCTKHAAELIVTPPTQPTLMDYPTEKEISMLKKRIYYIDPVYQHPIIPGYEGFIPNMSSKTGKRFMAAATAGIAEYEALAKLLRCERNLLKHRDILESGKGRFDAKLRERMIPSTVYRSPLIPVKTRGQALKLHEINTKEKNELYTKFTVPHFMENDNKEKYIVNGYAGHIPMTMTRFGQSNKQLTNSALCEFTNNYHHRKSDEWCPMEMSGIPSSSPNSGQFVIYHRTIGMVPSYAGHVPGELFSFGRTYGNSTIDAKNWLALHKD</sequence>
<comment type="subcellular location">
    <subcellularLocation>
        <location evidence="1">Cytoplasm</location>
        <location evidence="1">Cytoskeleton</location>
        <location evidence="1">Cilium axoneme</location>
    </subcellularLocation>
</comment>
<dbReference type="Proteomes" id="UP000037069">
    <property type="component" value="Unassembled WGS sequence"/>
</dbReference>
<dbReference type="InterPro" id="IPR018902">
    <property type="entry name" value="CMI2A-C-like_dom"/>
</dbReference>
<reference evidence="7 8" key="1">
    <citation type="journal article" date="2015" name="Nat. Commun.">
        <title>Lucilia cuprina genome unlocks parasitic fly biology to underpin future interventions.</title>
        <authorList>
            <person name="Anstead C.A."/>
            <person name="Korhonen P.K."/>
            <person name="Young N.D."/>
            <person name="Hall R.S."/>
            <person name="Jex A.R."/>
            <person name="Murali S.C."/>
            <person name="Hughes D.S."/>
            <person name="Lee S.F."/>
            <person name="Perry T."/>
            <person name="Stroehlein A.J."/>
            <person name="Ansell B.R."/>
            <person name="Breugelmans B."/>
            <person name="Hofmann A."/>
            <person name="Qu J."/>
            <person name="Dugan S."/>
            <person name="Lee S.L."/>
            <person name="Chao H."/>
            <person name="Dinh H."/>
            <person name="Han Y."/>
            <person name="Doddapaneni H.V."/>
            <person name="Worley K.C."/>
            <person name="Muzny D.M."/>
            <person name="Ioannidis P."/>
            <person name="Waterhouse R.M."/>
            <person name="Zdobnov E.M."/>
            <person name="James P.J."/>
            <person name="Bagnall N.H."/>
            <person name="Kotze A.C."/>
            <person name="Gibbs R.A."/>
            <person name="Richards S."/>
            <person name="Batterham P."/>
            <person name="Gasser R.B."/>
        </authorList>
    </citation>
    <scope>NUCLEOTIDE SEQUENCE [LARGE SCALE GENOMIC DNA]</scope>
    <source>
        <strain evidence="7 8">LS</strain>
        <tissue evidence="7">Full body</tissue>
    </source>
</reference>
<dbReference type="EMBL" id="JRES01001480">
    <property type="protein sequence ID" value="KNC22588.1"/>
    <property type="molecule type" value="Genomic_DNA"/>
</dbReference>
<dbReference type="PANTHER" id="PTHR22146:SF8">
    <property type="entry name" value="PROTEIN FAM166B"/>
    <property type="match status" value="1"/>
</dbReference>
<dbReference type="PANTHER" id="PTHR22146">
    <property type="entry name" value="CAT EYE SYNDROME CRITICAL REGION PROTEIN 6"/>
    <property type="match status" value="1"/>
</dbReference>
<dbReference type="OrthoDB" id="2019884at2759"/>
<feature type="domain" description="Ciliary microtubule inner protein 2A-C-like" evidence="6">
    <location>
        <begin position="272"/>
        <end position="295"/>
    </location>
</feature>
<evidence type="ECO:0000256" key="3">
    <source>
        <dbReference type="ARBA" id="ARBA00023212"/>
    </source>
</evidence>
<organism evidence="7 8">
    <name type="scientific">Lucilia cuprina</name>
    <name type="common">Green bottle fly</name>
    <name type="synonym">Australian sheep blowfly</name>
    <dbReference type="NCBI Taxonomy" id="7375"/>
    <lineage>
        <taxon>Eukaryota</taxon>
        <taxon>Metazoa</taxon>
        <taxon>Ecdysozoa</taxon>
        <taxon>Arthropoda</taxon>
        <taxon>Hexapoda</taxon>
        <taxon>Insecta</taxon>
        <taxon>Pterygota</taxon>
        <taxon>Neoptera</taxon>
        <taxon>Endopterygota</taxon>
        <taxon>Diptera</taxon>
        <taxon>Brachycera</taxon>
        <taxon>Muscomorpha</taxon>
        <taxon>Oestroidea</taxon>
        <taxon>Calliphoridae</taxon>
        <taxon>Luciliinae</taxon>
        <taxon>Lucilia</taxon>
    </lineage>
</organism>
<evidence type="ECO:0000313" key="8">
    <source>
        <dbReference type="Proteomes" id="UP000037069"/>
    </source>
</evidence>
<evidence type="ECO:0000256" key="2">
    <source>
        <dbReference type="ARBA" id="ARBA00022490"/>
    </source>
</evidence>
<keyword evidence="2" id="KW-0963">Cytoplasm</keyword>
<proteinExistence type="inferred from homology"/>
<protein>
    <recommendedName>
        <fullName evidence="6">Ciliary microtubule inner protein 2A-C-like domain-containing protein</fullName>
    </recommendedName>
</protein>
<keyword evidence="8" id="KW-1185">Reference proteome</keyword>
<dbReference type="AlphaFoldDB" id="A0A0L0BRH1"/>
<evidence type="ECO:0000256" key="4">
    <source>
        <dbReference type="ARBA" id="ARBA00023273"/>
    </source>
</evidence>
<comment type="caution">
    <text evidence="7">The sequence shown here is derived from an EMBL/GenBank/DDBJ whole genome shotgun (WGS) entry which is preliminary data.</text>
</comment>
<comment type="similarity">
    <text evidence="5">Belongs to the CIMIP2 family.</text>
</comment>
<dbReference type="OMA" id="CCGQDLT"/>
<evidence type="ECO:0000259" key="6">
    <source>
        <dbReference type="Pfam" id="PF10629"/>
    </source>
</evidence>
<evidence type="ECO:0000256" key="1">
    <source>
        <dbReference type="ARBA" id="ARBA00004430"/>
    </source>
</evidence>
<accession>A0A0L0BRH1</accession>
<gene>
    <name evidence="7" type="ORF">FF38_00166</name>
</gene>
<name>A0A0L0BRH1_LUCCU</name>
<dbReference type="STRING" id="7375.A0A0L0BRH1"/>